<feature type="transmembrane region" description="Helical" evidence="2">
    <location>
        <begin position="2034"/>
        <end position="2058"/>
    </location>
</feature>
<evidence type="ECO:0000259" key="5">
    <source>
        <dbReference type="Pfam" id="PF24871"/>
    </source>
</evidence>
<feature type="region of interest" description="Disordered" evidence="1">
    <location>
        <begin position="331"/>
        <end position="414"/>
    </location>
</feature>
<feature type="transmembrane region" description="Helical" evidence="2">
    <location>
        <begin position="866"/>
        <end position="886"/>
    </location>
</feature>
<feature type="transmembrane region" description="Helical" evidence="2">
    <location>
        <begin position="1861"/>
        <end position="1883"/>
    </location>
</feature>
<feature type="transmembrane region" description="Helical" evidence="2">
    <location>
        <begin position="438"/>
        <end position="458"/>
    </location>
</feature>
<name>A0ABM1W5D3_APLCA</name>
<feature type="transmembrane region" description="Helical" evidence="2">
    <location>
        <begin position="1819"/>
        <end position="1841"/>
    </location>
</feature>
<dbReference type="Pfam" id="PF15917">
    <property type="entry name" value="Piezo_TM25-28"/>
    <property type="match status" value="1"/>
</dbReference>
<dbReference type="InterPro" id="IPR031805">
    <property type="entry name" value="Piezo_TM25-28"/>
</dbReference>
<feature type="transmembrane region" description="Helical" evidence="2">
    <location>
        <begin position="669"/>
        <end position="692"/>
    </location>
</feature>
<feature type="compositionally biased region" description="Basic and acidic residues" evidence="1">
    <location>
        <begin position="379"/>
        <end position="397"/>
    </location>
</feature>
<dbReference type="PANTHER" id="PTHR47049:SF2">
    <property type="entry name" value="PIEZO-TYPE MECHANOSENSITIVE ION CHANNEL HOMOLOG"/>
    <property type="match status" value="1"/>
</dbReference>
<reference evidence="8" key="1">
    <citation type="submission" date="2025-08" db="UniProtKB">
        <authorList>
            <consortium name="RefSeq"/>
        </authorList>
    </citation>
    <scope>IDENTIFICATION</scope>
</reference>
<keyword evidence="2" id="KW-0812">Transmembrane</keyword>
<feature type="transmembrane region" description="Helical" evidence="2">
    <location>
        <begin position="1702"/>
        <end position="1720"/>
    </location>
</feature>
<dbReference type="Pfam" id="PF23188">
    <property type="entry name" value="THU_Piezo1"/>
    <property type="match status" value="1"/>
</dbReference>
<feature type="compositionally biased region" description="Polar residues" evidence="1">
    <location>
        <begin position="353"/>
        <end position="365"/>
    </location>
</feature>
<feature type="transmembrane region" description="Helical" evidence="2">
    <location>
        <begin position="725"/>
        <end position="746"/>
    </location>
</feature>
<feature type="transmembrane region" description="Helical" evidence="2">
    <location>
        <begin position="1653"/>
        <end position="1671"/>
    </location>
</feature>
<keyword evidence="7" id="KW-1185">Reference proteome</keyword>
<feature type="transmembrane region" description="Helical" evidence="2">
    <location>
        <begin position="1223"/>
        <end position="1240"/>
    </location>
</feature>
<feature type="compositionally biased region" description="Basic and acidic residues" evidence="1">
    <location>
        <begin position="331"/>
        <end position="347"/>
    </location>
</feature>
<dbReference type="Pfam" id="PF24871">
    <property type="entry name" value="Piezo_TM1-24"/>
    <property type="match status" value="2"/>
</dbReference>
<protein>
    <submittedName>
        <fullName evidence="8">Piezo-type mechanosensitive ion channel component 2</fullName>
    </submittedName>
</protein>
<dbReference type="InterPro" id="IPR056768">
    <property type="entry name" value="THU_Piezo"/>
</dbReference>
<feature type="domain" description="Piezo TM1-24" evidence="5">
    <location>
        <begin position="29"/>
        <end position="366"/>
    </location>
</feature>
<dbReference type="InterPro" id="IPR056770">
    <property type="entry name" value="Piezo_THU9_anchor"/>
</dbReference>
<feature type="transmembrane region" description="Helical" evidence="2">
    <location>
        <begin position="542"/>
        <end position="560"/>
    </location>
</feature>
<feature type="region of interest" description="Disordered" evidence="1">
    <location>
        <begin position="1745"/>
        <end position="1787"/>
    </location>
</feature>
<feature type="transmembrane region" description="Helical" evidence="2">
    <location>
        <begin position="1958"/>
        <end position="1977"/>
    </location>
</feature>
<feature type="region of interest" description="Disordered" evidence="1">
    <location>
        <begin position="1445"/>
        <end position="1464"/>
    </location>
</feature>
<proteinExistence type="predicted"/>
<keyword evidence="2" id="KW-0472">Membrane</keyword>
<evidence type="ECO:0000256" key="1">
    <source>
        <dbReference type="SAM" id="MobiDB-lite"/>
    </source>
</evidence>
<feature type="region of interest" description="Disordered" evidence="1">
    <location>
        <begin position="1401"/>
        <end position="1432"/>
    </location>
</feature>
<feature type="transmembrane region" description="Helical" evidence="2">
    <location>
        <begin position="32"/>
        <end position="49"/>
    </location>
</feature>
<feature type="transmembrane region" description="Helical" evidence="2">
    <location>
        <begin position="7"/>
        <end position="26"/>
    </location>
</feature>
<sequence length="2123" mass="242241">MALKGAHVVSAILFRVVFPIVLLAASVFRFNALSFLYTVCLLITPLLPVPSKTSMKGLTGAFLKLMVPVSVLPVLGHVVFHVTLVAIADGDNPYGSMFTNCSSKERLVRQIGYQRLDNASPADIIRLTLPDAIVFITSVVVLAICRAVNKGPELSDSLRSETPLLGRQKQRSNDALLHVLLDFVQNFALAAAGVIVPSVFSGVYFVVFLVVLTLWGCYRSMGRRFGYVRLMLLLYTGLHILLLHLYQFQFFQDAVPPSYLISRILGLTGVVYTDCDSVDSIYIHPGVRWSVFLNPGLLLLLYWVLAFNTSLWCRYKKIIAGLDAFINKTGDHRSLSSSEGKQKRSPNERQVPLGSSQNETGSMVFSGSDYDGEEEPGEDEHSLASHPERLVEHEEPPGGRYGGVEGAGASGSGSGIAEVEIAPKTEEHTGEPVKRKPWMSVIFLIMRQSYVLSLISMMAWSITYHSWLTFALLLMACLLWMLPNSRKWCLRSSPVVLFYAECLLVAQYIYGMNIRDKLPEYAGSYSYDEIGLKFFTDPGLNLGLQIFFTVFIVLTLRQYLSERLPQKADPQGIRLRVRPRKSTFFDKLQGALLGDDFPHESQGETYDSNTMIFLGRFLWVVLCKYWIIFCTIMLAIISVQDVVIYRIIYMFLFLFFVLMFQFQYTLWRVLMAGFWWTVVIYSMIVLTIIYTYQFEDFHGYWANVTGFSDTVLKDIGLERYDTAGLFVKLLTPTSFVIIIILQLRYFHAPFLKLSALDRYKSEPVNSNVNRSDDEAVVHNITDDDEDENNSADAPKGSMRNYLKKKLIQATLLWKTFTVFLWRLAEIHFFKLVCLIIIVVAVNEVSALTFIYVVVLVTLLPVTRCHLILSHLIQLWTAVIILAKMIYQLKLVHTDYWKTNCSHHIDASSPLYMNGTEADNAVWFGLIKIDTEGISIDYYMRLYILVLVVIAIESIIRYHQKQHFNHPGHTQPAAGILFPHITRPCADKSIVDCIKFFANYLFYKFGLELCYVMSAITIAIHMDDIAVIYAFLLALMIMLSRRSNARLWPIYKLILAILLPVQFLLVLGFPIGACIEYPWTDNFSGITENLTQWLFLPSYSNPPHSVKLIADFFQLLFVCLQARVFSIESNVEQMEAYGGGDNHDILQDVEDNLPIPCKDFTIEQKENIDVAKFLIFENMFWVTMAIVFITGATRINFFSLFYVIAVFCFMWYGKEFFLKPLRKLLRNWNFLIAYCIFVMFFKTCLQLVGCVYVDELIDHNQCWLVQLFGVNCLLSNIQYIPNSSGTCMVEEDDAGLAWDVVCLAFLLLQRRIYSSHYFRHVVDTLHAQNNLVSRGAELINRIMIREVNLQKEEELKVLVGIKEKMKTLKKKQAKLKKDYKEPEEHFQAIRAGDYYLFDEDEDDKDPEGVTSLTFGQDKPKEGDEPSSPNPLQVVNTAYDQGASAAVESYPGGEEGAGEEPEPEPESVSKIRLVINFILTLWYSIIDWLIHLCNRLSRNYRLVAKKLSKELVLEKTKIVNMKETASAPRKDKEDGKDSDPILAEEVAVDIEGPSEEELAAANTIDRSCKSHSYLSLDELEKEDEQEIEEEFKADRGRVKRLTKAVGLLLASRSELLCFFLMILDQMVYGSLLSLPLPLMVFLWGMLSVPRPSKTFWVTVITYTEAVVVCKYMFQFGFFPWNDGQINTSPFFPPRIIGIEKTSNYANVDIALLLALFLHRSILRKYGLWRDAADITADLEAAGMKELPTEPAIKDKEDDDEDSEEKDTAVDSTEDQVDTGDDEKEEPKAKSKLAHGLSYLTDPFTKFFCQVTQSSYNATVDVYAPMFFCDFILFLVVVFGFSSFGPAETAGDGDVTSYIQENKIPVPFLIMLITQFVFIVIDRALFLRKYVLGKFIFQILLVVLIHIWMFFVLPSITKRSFFNNTAAQLWYFIKCIYFGLSAYQIRCGYPNRILGNFLTKKYGYLNLFLFKGFMAIPFLLELRALMDWIWTDSVLAIGNWLQMEDIYANIFVLKCWREIEKKYPTERANKKSPVVKYIVGGILLVVIIFIIWFPLVFFSFFNSVFVSNPPYEASVAIGIGGYQPMFTTTALKSNIRSLNDAEFNSLKKHYNQDPVRRGAGVCWEEG</sequence>
<dbReference type="InterPro" id="IPR027272">
    <property type="entry name" value="Piezo"/>
</dbReference>
<feature type="transmembrane region" description="Helical" evidence="2">
    <location>
        <begin position="1025"/>
        <end position="1040"/>
    </location>
</feature>
<evidence type="ECO:0000259" key="3">
    <source>
        <dbReference type="Pfam" id="PF15917"/>
    </source>
</evidence>
<feature type="transmembrane region" description="Helical" evidence="2">
    <location>
        <begin position="132"/>
        <end position="149"/>
    </location>
</feature>
<feature type="transmembrane region" description="Helical" evidence="2">
    <location>
        <begin position="1626"/>
        <end position="1646"/>
    </location>
</feature>
<feature type="transmembrane region" description="Helical" evidence="2">
    <location>
        <begin position="61"/>
        <end position="88"/>
    </location>
</feature>
<feature type="transmembrane region" description="Helical" evidence="2">
    <location>
        <begin position="829"/>
        <end position="859"/>
    </location>
</feature>
<dbReference type="RefSeq" id="XP_035829876.1">
    <property type="nucleotide sequence ID" value="XM_035973983.1"/>
</dbReference>
<feature type="transmembrane region" description="Helical" evidence="2">
    <location>
        <begin position="617"/>
        <end position="637"/>
    </location>
</feature>
<feature type="transmembrane region" description="Helical" evidence="2">
    <location>
        <begin position="1892"/>
        <end position="1914"/>
    </location>
</feature>
<feature type="transmembrane region" description="Helical" evidence="2">
    <location>
        <begin position="1926"/>
        <end position="1946"/>
    </location>
</feature>
<feature type="transmembrane region" description="Helical" evidence="2">
    <location>
        <begin position="1052"/>
        <end position="1072"/>
    </location>
</feature>
<feature type="compositionally biased region" description="Gly residues" evidence="1">
    <location>
        <begin position="399"/>
        <end position="414"/>
    </location>
</feature>
<feature type="compositionally biased region" description="Acidic residues" evidence="1">
    <location>
        <begin position="1454"/>
        <end position="1463"/>
    </location>
</feature>
<gene>
    <name evidence="8" type="primary">LOC101847474</name>
</gene>
<dbReference type="Proteomes" id="UP000694888">
    <property type="component" value="Unplaced"/>
</dbReference>
<feature type="transmembrane region" description="Helical" evidence="2">
    <location>
        <begin position="464"/>
        <end position="482"/>
    </location>
</feature>
<evidence type="ECO:0000313" key="8">
    <source>
        <dbReference type="RefSeq" id="XP_035829876.1"/>
    </source>
</evidence>
<feature type="transmembrane region" description="Helical" evidence="2">
    <location>
        <begin position="643"/>
        <end position="662"/>
    </location>
</feature>
<feature type="transmembrane region" description="Helical" evidence="2">
    <location>
        <begin position="1997"/>
        <end position="2013"/>
    </location>
</feature>
<accession>A0ABM1W5D3</accession>
<feature type="domain" description="Piezo TM1-24" evidence="5">
    <location>
        <begin position="425"/>
        <end position="752"/>
    </location>
</feature>
<organism evidence="7 8">
    <name type="scientific">Aplysia californica</name>
    <name type="common">California sea hare</name>
    <dbReference type="NCBI Taxonomy" id="6500"/>
    <lineage>
        <taxon>Eukaryota</taxon>
        <taxon>Metazoa</taxon>
        <taxon>Spiralia</taxon>
        <taxon>Lophotrochozoa</taxon>
        <taxon>Mollusca</taxon>
        <taxon>Gastropoda</taxon>
        <taxon>Heterobranchia</taxon>
        <taxon>Euthyneura</taxon>
        <taxon>Tectipleura</taxon>
        <taxon>Aplysiida</taxon>
        <taxon>Aplysioidea</taxon>
        <taxon>Aplysiidae</taxon>
        <taxon>Aplysia</taxon>
    </lineage>
</organism>
<feature type="compositionally biased region" description="Acidic residues" evidence="1">
    <location>
        <begin position="1769"/>
        <end position="1781"/>
    </location>
</feature>
<feature type="transmembrane region" description="Helical" evidence="2">
    <location>
        <begin position="287"/>
        <end position="307"/>
    </location>
</feature>
<feature type="domain" description="Piezo THU9 and anchor" evidence="6">
    <location>
        <begin position="1817"/>
        <end position="2056"/>
    </location>
</feature>
<evidence type="ECO:0000256" key="2">
    <source>
        <dbReference type="SAM" id="Phobius"/>
    </source>
</evidence>
<dbReference type="InterPro" id="IPR056769">
    <property type="entry name" value="Piezo_TM1-24"/>
</dbReference>
<evidence type="ECO:0000259" key="4">
    <source>
        <dbReference type="Pfam" id="PF23188"/>
    </source>
</evidence>
<feature type="transmembrane region" description="Helical" evidence="2">
    <location>
        <begin position="1000"/>
        <end position="1019"/>
    </location>
</feature>
<feature type="transmembrane region" description="Helical" evidence="2">
    <location>
        <begin position="494"/>
        <end position="510"/>
    </location>
</feature>
<feature type="domain" description="Piezo TM25-28" evidence="3">
    <location>
        <begin position="1155"/>
        <end position="1382"/>
    </location>
</feature>
<evidence type="ECO:0000259" key="6">
    <source>
        <dbReference type="Pfam" id="PF24874"/>
    </source>
</evidence>
<dbReference type="PANTHER" id="PTHR47049">
    <property type="entry name" value="PIEZO-TYPE MECHANOSENSITIVE ION CHANNEL HOMOLOG"/>
    <property type="match status" value="1"/>
</dbReference>
<feature type="transmembrane region" description="Helical" evidence="2">
    <location>
        <begin position="937"/>
        <end position="955"/>
    </location>
</feature>
<evidence type="ECO:0000313" key="7">
    <source>
        <dbReference type="Proteomes" id="UP000694888"/>
    </source>
</evidence>
<feature type="transmembrane region" description="Helical" evidence="2">
    <location>
        <begin position="1194"/>
        <end position="1211"/>
    </location>
</feature>
<feature type="domain" description="Piezo transmembrane helical unit" evidence="4">
    <location>
        <begin position="1609"/>
        <end position="1727"/>
    </location>
</feature>
<dbReference type="Pfam" id="PF24874">
    <property type="entry name" value="Piezo_THU9_anchor"/>
    <property type="match status" value="1"/>
</dbReference>
<keyword evidence="2" id="KW-1133">Transmembrane helix</keyword>
<feature type="transmembrane region" description="Helical" evidence="2">
    <location>
        <begin position="230"/>
        <end position="248"/>
    </location>
</feature>
<dbReference type="GeneID" id="101847474"/>